<reference evidence="1" key="1">
    <citation type="submission" date="2021-03" db="EMBL/GenBank/DDBJ databases">
        <authorList>
            <consortium name="DOE Joint Genome Institute"/>
            <person name="Ahrendt S."/>
            <person name="Looney B.P."/>
            <person name="Miyauchi S."/>
            <person name="Morin E."/>
            <person name="Drula E."/>
            <person name="Courty P.E."/>
            <person name="Chicoki N."/>
            <person name="Fauchery L."/>
            <person name="Kohler A."/>
            <person name="Kuo A."/>
            <person name="Labutti K."/>
            <person name="Pangilinan J."/>
            <person name="Lipzen A."/>
            <person name="Riley R."/>
            <person name="Andreopoulos W."/>
            <person name="He G."/>
            <person name="Johnson J."/>
            <person name="Barry K.W."/>
            <person name="Grigoriev I.V."/>
            <person name="Nagy L."/>
            <person name="Hibbett D."/>
            <person name="Henrissat B."/>
            <person name="Matheny P.B."/>
            <person name="Labbe J."/>
            <person name="Martin F."/>
        </authorList>
    </citation>
    <scope>NUCLEOTIDE SEQUENCE</scope>
    <source>
        <strain evidence="1">HHB10654</strain>
    </source>
</reference>
<comment type="caution">
    <text evidence="1">The sequence shown here is derived from an EMBL/GenBank/DDBJ whole genome shotgun (WGS) entry which is preliminary data.</text>
</comment>
<keyword evidence="1" id="KW-0378">Hydrolase</keyword>
<name>A0ACB8T6C5_9AGAM</name>
<sequence length="315" mass="34803">MATSHVPLRVGVVQFAPQLGQVQDNIDKAQRICSKIQPRSIDLLCLPEMIFSGYCFPDSDSITPFLEHPRTGPTARFCAEWARRLQCHVVAGFPERLEADEVEPGVDHEGNAIERVGANSAVLCGPDGWVGGYRKTNLFRVDTTWAKPGTGFATFHLPSPIGTVTLGICMDLNVQPPTLWTVKDGPYEIAQHCIDTNSNLLVMLNAWLDSGESPEEDEDWQTIRFWSARLRPLWAANSDDLTEVSDGSETPEANASSDGRRTTVVLCNRCGDEDGVVFAGSSTLFSFQQGTGKPRILEVMERNEEDVGIWEARYT</sequence>
<protein>
    <submittedName>
        <fullName evidence="1">Carbon-nitrogen hydrolase</fullName>
    </submittedName>
</protein>
<reference evidence="1" key="2">
    <citation type="journal article" date="2022" name="New Phytol.">
        <title>Evolutionary transition to the ectomycorrhizal habit in the genomes of a hyperdiverse lineage of mushroom-forming fungi.</title>
        <authorList>
            <person name="Looney B."/>
            <person name="Miyauchi S."/>
            <person name="Morin E."/>
            <person name="Drula E."/>
            <person name="Courty P.E."/>
            <person name="Kohler A."/>
            <person name="Kuo A."/>
            <person name="LaButti K."/>
            <person name="Pangilinan J."/>
            <person name="Lipzen A."/>
            <person name="Riley R."/>
            <person name="Andreopoulos W."/>
            <person name="He G."/>
            <person name="Johnson J."/>
            <person name="Nolan M."/>
            <person name="Tritt A."/>
            <person name="Barry K.W."/>
            <person name="Grigoriev I.V."/>
            <person name="Nagy L.G."/>
            <person name="Hibbett D."/>
            <person name="Henrissat B."/>
            <person name="Matheny P.B."/>
            <person name="Labbe J."/>
            <person name="Martin F.M."/>
        </authorList>
    </citation>
    <scope>NUCLEOTIDE SEQUENCE</scope>
    <source>
        <strain evidence="1">HHB10654</strain>
    </source>
</reference>
<proteinExistence type="predicted"/>
<evidence type="ECO:0000313" key="2">
    <source>
        <dbReference type="Proteomes" id="UP000814140"/>
    </source>
</evidence>
<keyword evidence="2" id="KW-1185">Reference proteome</keyword>
<evidence type="ECO:0000313" key="1">
    <source>
        <dbReference type="EMBL" id="KAI0064083.1"/>
    </source>
</evidence>
<accession>A0ACB8T6C5</accession>
<gene>
    <name evidence="1" type="ORF">BV25DRAFT_1823590</name>
</gene>
<dbReference type="EMBL" id="MU277200">
    <property type="protein sequence ID" value="KAI0064083.1"/>
    <property type="molecule type" value="Genomic_DNA"/>
</dbReference>
<organism evidence="1 2">
    <name type="scientific">Artomyces pyxidatus</name>
    <dbReference type="NCBI Taxonomy" id="48021"/>
    <lineage>
        <taxon>Eukaryota</taxon>
        <taxon>Fungi</taxon>
        <taxon>Dikarya</taxon>
        <taxon>Basidiomycota</taxon>
        <taxon>Agaricomycotina</taxon>
        <taxon>Agaricomycetes</taxon>
        <taxon>Russulales</taxon>
        <taxon>Auriscalpiaceae</taxon>
        <taxon>Artomyces</taxon>
    </lineage>
</organism>
<dbReference type="Proteomes" id="UP000814140">
    <property type="component" value="Unassembled WGS sequence"/>
</dbReference>